<keyword evidence="8" id="KW-0548">Nucleotidyltransferase</keyword>
<feature type="domain" description="Integrase catalytic" evidence="12">
    <location>
        <begin position="1064"/>
        <end position="1164"/>
    </location>
</feature>
<keyword evidence="8" id="KW-0808">Transferase</keyword>
<sequence>MANLSEDIQCSGFDTRPPMLDRTDFASWQQRIRLYCQGKENGVNILKSIDEGPYKMGTFRETLAESTEGTPQFSPERPRLYSDLTSKEKDRYNADIRAINILLQGLPKTSIPSSIITSMLKTFGQCQDAPRRICDGCEAEQRTERFHYDQLYASLKQHETHAKENKMILERFSQPTVDPLALLSNVSNPQHYSPSSSASSSIQVPSPLAESSSPAEDLIKNLTNTLALLTQSYRTFLPQTNNQLRTSSNAKNQAIVQDGRVVVQNVQRHPNRGGQDNVFDDDVDEQPVQDLALNVDNVFQADDYPVTDEAGPSYDSNILSEVPGYEHYMDAACAHHKGHYVRENKVPVVHSGASSIPTDAFMMIYNDMCKSHDPSISNTSRNTVVKNSLTAELATYKEHVELYEQRAKFELTEREQKINDQLRIVIFDRNFKEETLKRQLHSIKLQLASTINHSKSIVEEVSFLKMDFKQKENKYLADFLDMKTLKEKGSNWLQEPFMPHPCQQLQPALYNGHENIKDNHTPAIVHKSEDTLEIAEITRKKINDKMNDPKCVTRKTKACYLQKVISLFKTLKDNFEGIPKALTKEVKEMKDVFEELEAEVAQYVIDRKRDAIELKNILIANDNLIAECLSQGVFCVATNFKLNVARFTKVYVANTTAEARCLALEAELANLRDTNNHDNQKELIKNFSKLEGKDNVIRQLKKQRSQFQVTRSDTDCTLRAQTTDSQITKLTDHVTHLQEQNDLFRAKNDKIKQHYKELYNSIKITHAKHIEQVTKLTTKNVNLKTSVSKATVNPQVSARDKHAIDVELIVPCLRNNMDAHLDYLRHLKESVETIYDIIKEAKVPKSNPKPNKISPAKGVNKLAVKDQPKAKMSYVRTTNRVDFSSRLKRIVINLNSDSICQTCNKFLTSFDHDMCVATYLISAVTPPVIRHNYNVVQKRPTGQILNLGKQCPLTRQFCNSDLEVAFRKHSCYVRDTDGVELIKGSHGSNLYTISIEDMMKSFPICLLSKASKNKSWLWHRRLNHLNFDTINDLARKDLVRGLPRLKFEKDHFCSACQLGKSKKHTHKPKAENTNLEVLNTFHMDLYGPMRVQTINGKKYILVIVDDYSRFTWVKILRSKDETPDVVIKFITQIQVGLNKTVQYVRTDSGTEFVNHTMTEYYERLAPNLLTPGQISSGLVPNVVPATPSAPPPSIKNWRFYFNQCSMNIWNLLMLKDRFLLLKQNQLQSTQPIHLYLTPLIKMHPLQVFHRHHQRYNLTVYIKALQLNLIPWKNAPMLSLAILHFFVLSKVKPKNFKSAITEDCGFQAMQDEIHEFDRLQVWELVPQPDYVMIIALKWIYKVKLDEYGDVLKNKAHHAGCHDTRRSTSKSAQFLGDKLGTKREVSGMPIPCSLITADIREASHNQEYLANVTKHRRFLAGETRSAQDLPAPKPAKPARKPKPTAQKDQINIL</sequence>
<dbReference type="GO" id="GO:0006310">
    <property type="term" value="P:DNA recombination"/>
    <property type="evidence" value="ECO:0007669"/>
    <property type="project" value="UniProtKB-KW"/>
</dbReference>
<keyword evidence="6" id="KW-0229">DNA integration</keyword>
<dbReference type="InterPro" id="IPR001584">
    <property type="entry name" value="Integrase_cat-core"/>
</dbReference>
<dbReference type="InterPro" id="IPR039537">
    <property type="entry name" value="Retrotran_Ty1/copia-like"/>
</dbReference>
<comment type="caution">
    <text evidence="13">The sequence shown here is derived from an EMBL/GenBank/DDBJ whole genome shotgun (WGS) entry which is preliminary data.</text>
</comment>
<organism evidence="13">
    <name type="scientific">Tanacetum cinerariifolium</name>
    <name type="common">Dalmatian daisy</name>
    <name type="synonym">Chrysanthemum cinerariifolium</name>
    <dbReference type="NCBI Taxonomy" id="118510"/>
    <lineage>
        <taxon>Eukaryota</taxon>
        <taxon>Viridiplantae</taxon>
        <taxon>Streptophyta</taxon>
        <taxon>Embryophyta</taxon>
        <taxon>Tracheophyta</taxon>
        <taxon>Spermatophyta</taxon>
        <taxon>Magnoliopsida</taxon>
        <taxon>eudicotyledons</taxon>
        <taxon>Gunneridae</taxon>
        <taxon>Pentapetalae</taxon>
        <taxon>asterids</taxon>
        <taxon>campanulids</taxon>
        <taxon>Asterales</taxon>
        <taxon>Asteraceae</taxon>
        <taxon>Asteroideae</taxon>
        <taxon>Anthemideae</taxon>
        <taxon>Anthemidinae</taxon>
        <taxon>Tanacetum</taxon>
    </lineage>
</organism>
<evidence type="ECO:0000256" key="2">
    <source>
        <dbReference type="ARBA" id="ARBA00022723"/>
    </source>
</evidence>
<keyword evidence="9" id="KW-0233">DNA recombination</keyword>
<keyword evidence="7" id="KW-0695">RNA-directed DNA polymerase</keyword>
<dbReference type="GO" id="GO:0046872">
    <property type="term" value="F:metal ion binding"/>
    <property type="evidence" value="ECO:0007669"/>
    <property type="project" value="UniProtKB-KW"/>
</dbReference>
<keyword evidence="5" id="KW-0460">Magnesium</keyword>
<evidence type="ECO:0000259" key="12">
    <source>
        <dbReference type="PROSITE" id="PS50994"/>
    </source>
</evidence>
<dbReference type="Pfam" id="PF00665">
    <property type="entry name" value="rve"/>
    <property type="match status" value="1"/>
</dbReference>
<dbReference type="GO" id="GO:0004519">
    <property type="term" value="F:endonuclease activity"/>
    <property type="evidence" value="ECO:0007669"/>
    <property type="project" value="UniProtKB-KW"/>
</dbReference>
<keyword evidence="8" id="KW-0239">DNA-directed DNA polymerase</keyword>
<dbReference type="GO" id="GO:0003964">
    <property type="term" value="F:RNA-directed DNA polymerase activity"/>
    <property type="evidence" value="ECO:0007669"/>
    <property type="project" value="UniProtKB-KW"/>
</dbReference>
<evidence type="ECO:0000256" key="10">
    <source>
        <dbReference type="SAM" id="Coils"/>
    </source>
</evidence>
<dbReference type="GO" id="GO:0003676">
    <property type="term" value="F:nucleic acid binding"/>
    <property type="evidence" value="ECO:0007669"/>
    <property type="project" value="InterPro"/>
</dbReference>
<dbReference type="InterPro" id="IPR025724">
    <property type="entry name" value="GAG-pre-integrase_dom"/>
</dbReference>
<proteinExistence type="predicted"/>
<dbReference type="GO" id="GO:0016787">
    <property type="term" value="F:hydrolase activity"/>
    <property type="evidence" value="ECO:0007669"/>
    <property type="project" value="UniProtKB-KW"/>
</dbReference>
<evidence type="ECO:0000256" key="6">
    <source>
        <dbReference type="ARBA" id="ARBA00022908"/>
    </source>
</evidence>
<dbReference type="PROSITE" id="PS50994">
    <property type="entry name" value="INTEGRASE"/>
    <property type="match status" value="1"/>
</dbReference>
<feature type="coiled-coil region" evidence="10">
    <location>
        <begin position="654"/>
        <end position="681"/>
    </location>
</feature>
<dbReference type="PANTHER" id="PTHR42648:SF11">
    <property type="entry name" value="TRANSPOSON TY4-P GAG-POL POLYPROTEIN"/>
    <property type="match status" value="1"/>
</dbReference>
<accession>A0A6L2J9J8</accession>
<dbReference type="SUPFAM" id="SSF53098">
    <property type="entry name" value="Ribonuclease H-like"/>
    <property type="match status" value="1"/>
</dbReference>
<name>A0A6L2J9J8_TANCI</name>
<evidence type="ECO:0000256" key="9">
    <source>
        <dbReference type="ARBA" id="ARBA00023172"/>
    </source>
</evidence>
<evidence type="ECO:0000256" key="8">
    <source>
        <dbReference type="ARBA" id="ARBA00022932"/>
    </source>
</evidence>
<feature type="region of interest" description="Disordered" evidence="11">
    <location>
        <begin position="188"/>
        <end position="212"/>
    </location>
</feature>
<evidence type="ECO:0000256" key="1">
    <source>
        <dbReference type="ARBA" id="ARBA00022722"/>
    </source>
</evidence>
<feature type="region of interest" description="Disordered" evidence="11">
    <location>
        <begin position="1419"/>
        <end position="1451"/>
    </location>
</feature>
<dbReference type="GO" id="GO:0015074">
    <property type="term" value="P:DNA integration"/>
    <property type="evidence" value="ECO:0007669"/>
    <property type="project" value="UniProtKB-KW"/>
</dbReference>
<evidence type="ECO:0000256" key="11">
    <source>
        <dbReference type="SAM" id="MobiDB-lite"/>
    </source>
</evidence>
<keyword evidence="10" id="KW-0175">Coiled coil</keyword>
<evidence type="ECO:0000256" key="3">
    <source>
        <dbReference type="ARBA" id="ARBA00022759"/>
    </source>
</evidence>
<evidence type="ECO:0000256" key="7">
    <source>
        <dbReference type="ARBA" id="ARBA00022918"/>
    </source>
</evidence>
<protein>
    <submittedName>
        <fullName evidence="13">Integrase, catalytic region, zinc finger, CCHC-type, peptidase aspartic, catalytic</fullName>
    </submittedName>
</protein>
<keyword evidence="4" id="KW-0378">Hydrolase</keyword>
<evidence type="ECO:0000256" key="5">
    <source>
        <dbReference type="ARBA" id="ARBA00022842"/>
    </source>
</evidence>
<reference evidence="13" key="1">
    <citation type="journal article" date="2019" name="Sci. Rep.">
        <title>Draft genome of Tanacetum cinerariifolium, the natural source of mosquito coil.</title>
        <authorList>
            <person name="Yamashiro T."/>
            <person name="Shiraishi A."/>
            <person name="Satake H."/>
            <person name="Nakayama K."/>
        </authorList>
    </citation>
    <scope>NUCLEOTIDE SEQUENCE</scope>
</reference>
<keyword evidence="3" id="KW-0255">Endonuclease</keyword>
<keyword evidence="1" id="KW-0540">Nuclease</keyword>
<gene>
    <name evidence="13" type="ORF">Tci_005646</name>
</gene>
<dbReference type="Gene3D" id="3.30.420.10">
    <property type="entry name" value="Ribonuclease H-like superfamily/Ribonuclease H"/>
    <property type="match status" value="1"/>
</dbReference>
<dbReference type="InterPro" id="IPR012337">
    <property type="entry name" value="RNaseH-like_sf"/>
</dbReference>
<keyword evidence="2" id="KW-0479">Metal-binding</keyword>
<dbReference type="GO" id="GO:0003887">
    <property type="term" value="F:DNA-directed DNA polymerase activity"/>
    <property type="evidence" value="ECO:0007669"/>
    <property type="project" value="UniProtKB-KW"/>
</dbReference>
<dbReference type="Pfam" id="PF13976">
    <property type="entry name" value="gag_pre-integrs"/>
    <property type="match status" value="1"/>
</dbReference>
<dbReference type="EMBL" id="BKCJ010000489">
    <property type="protein sequence ID" value="GEU33668.1"/>
    <property type="molecule type" value="Genomic_DNA"/>
</dbReference>
<dbReference type="PANTHER" id="PTHR42648">
    <property type="entry name" value="TRANSPOSASE, PUTATIVE-RELATED"/>
    <property type="match status" value="1"/>
</dbReference>
<dbReference type="InterPro" id="IPR036397">
    <property type="entry name" value="RNaseH_sf"/>
</dbReference>
<evidence type="ECO:0000256" key="4">
    <source>
        <dbReference type="ARBA" id="ARBA00022801"/>
    </source>
</evidence>
<evidence type="ECO:0000313" key="13">
    <source>
        <dbReference type="EMBL" id="GEU33668.1"/>
    </source>
</evidence>